<dbReference type="AlphaFoldDB" id="A0A498KP16"/>
<dbReference type="EMBL" id="RDQH01000327">
    <property type="protein sequence ID" value="RXI08851.1"/>
    <property type="molecule type" value="Genomic_DNA"/>
</dbReference>
<protein>
    <recommendedName>
        <fullName evidence="4">Plastocyanin-like domain-containing protein</fullName>
    </recommendedName>
</protein>
<keyword evidence="3" id="KW-0186">Copper</keyword>
<proteinExistence type="inferred from homology"/>
<dbReference type="Gene3D" id="2.60.40.420">
    <property type="entry name" value="Cupredoxins - blue copper proteins"/>
    <property type="match status" value="1"/>
</dbReference>
<dbReference type="InterPro" id="IPR008972">
    <property type="entry name" value="Cupredoxin"/>
</dbReference>
<name>A0A498KP16_MALDO</name>
<comment type="caution">
    <text evidence="5">The sequence shown here is derived from an EMBL/GenBank/DDBJ whole genome shotgun (WGS) entry which is preliminary data.</text>
</comment>
<dbReference type="InterPro" id="IPR011706">
    <property type="entry name" value="Cu-oxidase_C"/>
</dbReference>
<accession>A0A498KP16</accession>
<dbReference type="GO" id="GO:0016491">
    <property type="term" value="F:oxidoreductase activity"/>
    <property type="evidence" value="ECO:0007669"/>
    <property type="project" value="InterPro"/>
</dbReference>
<comment type="similarity">
    <text evidence="1">Belongs to the multicopper oxidase family.</text>
</comment>
<evidence type="ECO:0000256" key="2">
    <source>
        <dbReference type="ARBA" id="ARBA00022723"/>
    </source>
</evidence>
<dbReference type="InterPro" id="IPR002355">
    <property type="entry name" value="Cu_oxidase_Cu_BS"/>
</dbReference>
<evidence type="ECO:0000259" key="4">
    <source>
        <dbReference type="Pfam" id="PF07731"/>
    </source>
</evidence>
<reference evidence="5 6" key="1">
    <citation type="submission" date="2018-10" db="EMBL/GenBank/DDBJ databases">
        <title>A high-quality apple genome assembly.</title>
        <authorList>
            <person name="Hu J."/>
        </authorList>
    </citation>
    <scope>NUCLEOTIDE SEQUENCE [LARGE SCALE GENOMIC DNA]</scope>
    <source>
        <strain evidence="6">cv. HFTH1</strain>
        <tissue evidence="5">Young leaf</tissue>
    </source>
</reference>
<dbReference type="Pfam" id="PF07731">
    <property type="entry name" value="Cu-oxidase_2"/>
    <property type="match status" value="1"/>
</dbReference>
<dbReference type="PROSITE" id="PS00080">
    <property type="entry name" value="MULTICOPPER_OXIDASE2"/>
    <property type="match status" value="1"/>
</dbReference>
<keyword evidence="6" id="KW-1185">Reference proteome</keyword>
<evidence type="ECO:0000313" key="5">
    <source>
        <dbReference type="EMBL" id="RXI08851.1"/>
    </source>
</evidence>
<evidence type="ECO:0000313" key="6">
    <source>
        <dbReference type="Proteomes" id="UP000290289"/>
    </source>
</evidence>
<dbReference type="Proteomes" id="UP000290289">
    <property type="component" value="Chromosome 1"/>
</dbReference>
<sequence>MVILPKRGSSDCARYKAVISPESHPTHFHGLPRFIVSPIPSIWFLHCHLEVHTTWGLKMAFTVENGEGPNEFMSPPPTDLPTFWIFRPERLSN</sequence>
<organism evidence="5 6">
    <name type="scientific">Malus domestica</name>
    <name type="common">Apple</name>
    <name type="synonym">Pyrus malus</name>
    <dbReference type="NCBI Taxonomy" id="3750"/>
    <lineage>
        <taxon>Eukaryota</taxon>
        <taxon>Viridiplantae</taxon>
        <taxon>Streptophyta</taxon>
        <taxon>Embryophyta</taxon>
        <taxon>Tracheophyta</taxon>
        <taxon>Spermatophyta</taxon>
        <taxon>Magnoliopsida</taxon>
        <taxon>eudicotyledons</taxon>
        <taxon>Gunneridae</taxon>
        <taxon>Pentapetalae</taxon>
        <taxon>rosids</taxon>
        <taxon>fabids</taxon>
        <taxon>Rosales</taxon>
        <taxon>Rosaceae</taxon>
        <taxon>Amygdaloideae</taxon>
        <taxon>Maleae</taxon>
        <taxon>Malus</taxon>
    </lineage>
</organism>
<dbReference type="GO" id="GO:0005507">
    <property type="term" value="F:copper ion binding"/>
    <property type="evidence" value="ECO:0007669"/>
    <property type="project" value="InterPro"/>
</dbReference>
<feature type="domain" description="Plastocyanin-like" evidence="4">
    <location>
        <begin position="39"/>
        <end position="66"/>
    </location>
</feature>
<gene>
    <name evidence="5" type="ORF">DVH24_022995</name>
</gene>
<evidence type="ECO:0000256" key="3">
    <source>
        <dbReference type="ARBA" id="ARBA00023008"/>
    </source>
</evidence>
<evidence type="ECO:0000256" key="1">
    <source>
        <dbReference type="ARBA" id="ARBA00010609"/>
    </source>
</evidence>
<dbReference type="STRING" id="3750.A0A498KP16"/>
<dbReference type="SUPFAM" id="SSF49503">
    <property type="entry name" value="Cupredoxins"/>
    <property type="match status" value="1"/>
</dbReference>
<keyword evidence="2" id="KW-0479">Metal-binding</keyword>